<dbReference type="PANTHER" id="PTHR43394:SF1">
    <property type="entry name" value="ATP-BINDING CASSETTE SUB-FAMILY B MEMBER 10, MITOCHONDRIAL"/>
    <property type="match status" value="1"/>
</dbReference>
<dbReference type="PROSITE" id="PS50893">
    <property type="entry name" value="ABC_TRANSPORTER_2"/>
    <property type="match status" value="1"/>
</dbReference>
<dbReference type="GO" id="GO:0016020">
    <property type="term" value="C:membrane"/>
    <property type="evidence" value="ECO:0007669"/>
    <property type="project" value="UniProtKB-SubCell"/>
</dbReference>
<dbReference type="GO" id="GO:0015421">
    <property type="term" value="F:ABC-type oligopeptide transporter activity"/>
    <property type="evidence" value="ECO:0007669"/>
    <property type="project" value="TreeGrafter"/>
</dbReference>
<dbReference type="SUPFAM" id="SSF52540">
    <property type="entry name" value="P-loop containing nucleoside triphosphate hydrolases"/>
    <property type="match status" value="1"/>
</dbReference>
<dbReference type="GO" id="GO:0005524">
    <property type="term" value="F:ATP binding"/>
    <property type="evidence" value="ECO:0007669"/>
    <property type="project" value="UniProtKB-KW"/>
</dbReference>
<evidence type="ECO:0000256" key="7">
    <source>
        <dbReference type="ARBA" id="ARBA00023136"/>
    </source>
</evidence>
<dbReference type="PANTHER" id="PTHR43394">
    <property type="entry name" value="ATP-DEPENDENT PERMEASE MDL1, MITOCHONDRIAL"/>
    <property type="match status" value="1"/>
</dbReference>
<keyword evidence="2" id="KW-0813">Transport</keyword>
<feature type="transmembrane region" description="Helical" evidence="9">
    <location>
        <begin position="78"/>
        <end position="100"/>
    </location>
</feature>
<feature type="compositionally biased region" description="Low complexity" evidence="8">
    <location>
        <begin position="579"/>
        <end position="589"/>
    </location>
</feature>
<dbReference type="AlphaFoldDB" id="A0AAD5DT41"/>
<feature type="domain" description="ABC transmembrane type-1" evidence="11">
    <location>
        <begin position="6"/>
        <end position="232"/>
    </location>
</feature>
<evidence type="ECO:0000256" key="6">
    <source>
        <dbReference type="ARBA" id="ARBA00022989"/>
    </source>
</evidence>
<keyword evidence="13" id="KW-1185">Reference proteome</keyword>
<evidence type="ECO:0000256" key="2">
    <source>
        <dbReference type="ARBA" id="ARBA00022448"/>
    </source>
</evidence>
<comment type="caution">
    <text evidence="12">The sequence shown here is derived from an EMBL/GenBank/DDBJ whole genome shotgun (WGS) entry which is preliminary data.</text>
</comment>
<dbReference type="InterPro" id="IPR036640">
    <property type="entry name" value="ABC1_TM_sf"/>
</dbReference>
<sequence length="589" mass="62262">MPHDKQVALSLALGESLAHRLRCRLFDALLHRDPLFFDSVKTGQMVAWLGQDIEVLQSTVAKLLGARGIRSAFETTGIIIVLFTLSWPLAVALLVSAPLLTPLIAQLGRRIGLASKASQAAANDVSSAANEIVENMRVVKLFAQQQRELTRFHGLLEAAHHLSLKVLRLQALLDASSRVRNTLCVLCTLGLGAWMALNNSVSLGTCYSFFVFSFSFAFALGNLTNTVGDVAKAAGAVSRAMRTMQTAMNADSVAEVVATDADAQSASTSSSSPSSSSLNGSSPEAGGEASTSGRQLDGGQPAAHVYHRQLPIETFRGQIEFRNVSFSHPGWSGWTLDDISFTIPAGKKVALVGPSGGGKSTVASMLMGLYPPARGEILVDGVPLAELDMQWWRRQLGVVSQEPGLLTGSVADIIRYGQPGASDSEVEWAARAAQAHDFICDLPQGYQTVIGAGTGVELSGGQRQRLAIARALLPRPRVLIFDEATSALDVATEQDVTQALETAGQGTTSLIIAHRLSTVRRADAIVVVAAGRVVEVGTHEQLMAQRGGVYYSLVSSAESKGQDEWDVPPADGAAVGSTAEQQQELAAAA</sequence>
<evidence type="ECO:0000256" key="4">
    <source>
        <dbReference type="ARBA" id="ARBA00022741"/>
    </source>
</evidence>
<dbReference type="Proteomes" id="UP001205105">
    <property type="component" value="Unassembled WGS sequence"/>
</dbReference>
<evidence type="ECO:0000313" key="12">
    <source>
        <dbReference type="EMBL" id="KAI7841888.1"/>
    </source>
</evidence>
<dbReference type="InterPro" id="IPR039421">
    <property type="entry name" value="Type_1_exporter"/>
</dbReference>
<evidence type="ECO:0000256" key="3">
    <source>
        <dbReference type="ARBA" id="ARBA00022692"/>
    </source>
</evidence>
<feature type="region of interest" description="Disordered" evidence="8">
    <location>
        <begin position="561"/>
        <end position="589"/>
    </location>
</feature>
<feature type="compositionally biased region" description="Low complexity" evidence="8">
    <location>
        <begin position="265"/>
        <end position="282"/>
    </location>
</feature>
<protein>
    <submittedName>
        <fullName evidence="12">Uncharacterized protein</fullName>
    </submittedName>
</protein>
<dbReference type="Gene3D" id="1.20.1560.10">
    <property type="entry name" value="ABC transporter type 1, transmembrane domain"/>
    <property type="match status" value="1"/>
</dbReference>
<keyword evidence="6 9" id="KW-1133">Transmembrane helix</keyword>
<evidence type="ECO:0000256" key="5">
    <source>
        <dbReference type="ARBA" id="ARBA00022840"/>
    </source>
</evidence>
<keyword evidence="7 9" id="KW-0472">Membrane</keyword>
<dbReference type="EMBL" id="JADXDR010000058">
    <property type="protein sequence ID" value="KAI7841888.1"/>
    <property type="molecule type" value="Genomic_DNA"/>
</dbReference>
<evidence type="ECO:0000256" key="1">
    <source>
        <dbReference type="ARBA" id="ARBA00004141"/>
    </source>
</evidence>
<dbReference type="InterPro" id="IPR003439">
    <property type="entry name" value="ABC_transporter-like_ATP-bd"/>
</dbReference>
<evidence type="ECO:0000259" key="10">
    <source>
        <dbReference type="PROSITE" id="PS50893"/>
    </source>
</evidence>
<accession>A0AAD5DT41</accession>
<dbReference type="InterPro" id="IPR027417">
    <property type="entry name" value="P-loop_NTPase"/>
</dbReference>
<dbReference type="PROSITE" id="PS50929">
    <property type="entry name" value="ABC_TM1F"/>
    <property type="match status" value="1"/>
</dbReference>
<gene>
    <name evidence="12" type="ORF">COHA_004417</name>
</gene>
<organism evidence="12 13">
    <name type="scientific">Chlorella ohadii</name>
    <dbReference type="NCBI Taxonomy" id="2649997"/>
    <lineage>
        <taxon>Eukaryota</taxon>
        <taxon>Viridiplantae</taxon>
        <taxon>Chlorophyta</taxon>
        <taxon>core chlorophytes</taxon>
        <taxon>Trebouxiophyceae</taxon>
        <taxon>Chlorellales</taxon>
        <taxon>Chlorellaceae</taxon>
        <taxon>Chlorella clade</taxon>
        <taxon>Chlorella</taxon>
    </lineage>
</organism>
<dbReference type="Pfam" id="PF00664">
    <property type="entry name" value="ABC_membrane"/>
    <property type="match status" value="1"/>
</dbReference>
<dbReference type="Gene3D" id="3.40.50.300">
    <property type="entry name" value="P-loop containing nucleotide triphosphate hydrolases"/>
    <property type="match status" value="1"/>
</dbReference>
<keyword evidence="5" id="KW-0067">ATP-binding</keyword>
<evidence type="ECO:0000256" key="8">
    <source>
        <dbReference type="SAM" id="MobiDB-lite"/>
    </source>
</evidence>
<keyword evidence="4" id="KW-0547">Nucleotide-binding</keyword>
<feature type="region of interest" description="Disordered" evidence="8">
    <location>
        <begin position="264"/>
        <end position="300"/>
    </location>
</feature>
<keyword evidence="3 9" id="KW-0812">Transmembrane</keyword>
<feature type="domain" description="ABC transporter" evidence="10">
    <location>
        <begin position="319"/>
        <end position="555"/>
    </location>
</feature>
<evidence type="ECO:0000313" key="13">
    <source>
        <dbReference type="Proteomes" id="UP001205105"/>
    </source>
</evidence>
<dbReference type="GO" id="GO:0005737">
    <property type="term" value="C:cytoplasm"/>
    <property type="evidence" value="ECO:0007669"/>
    <property type="project" value="UniProtKB-ARBA"/>
</dbReference>
<dbReference type="SUPFAM" id="SSF90123">
    <property type="entry name" value="ABC transporter transmembrane region"/>
    <property type="match status" value="1"/>
</dbReference>
<name>A0AAD5DT41_9CHLO</name>
<dbReference type="InterPro" id="IPR011527">
    <property type="entry name" value="ABC1_TM_dom"/>
</dbReference>
<evidence type="ECO:0000259" key="11">
    <source>
        <dbReference type="PROSITE" id="PS50929"/>
    </source>
</evidence>
<dbReference type="GO" id="GO:0016887">
    <property type="term" value="F:ATP hydrolysis activity"/>
    <property type="evidence" value="ECO:0007669"/>
    <property type="project" value="InterPro"/>
</dbReference>
<evidence type="ECO:0000256" key="9">
    <source>
        <dbReference type="SAM" id="Phobius"/>
    </source>
</evidence>
<comment type="subcellular location">
    <subcellularLocation>
        <location evidence="1">Membrane</location>
        <topology evidence="1">Multi-pass membrane protein</topology>
    </subcellularLocation>
</comment>
<dbReference type="SMART" id="SM00382">
    <property type="entry name" value="AAA"/>
    <property type="match status" value="1"/>
</dbReference>
<reference evidence="12" key="1">
    <citation type="submission" date="2020-11" db="EMBL/GenBank/DDBJ databases">
        <title>Chlorella ohadii genome sequencing and assembly.</title>
        <authorList>
            <person name="Murik O."/>
            <person name="Treves H."/>
            <person name="Kedem I."/>
            <person name="Shotland Y."/>
            <person name="Kaplan A."/>
        </authorList>
    </citation>
    <scope>NUCLEOTIDE SEQUENCE</scope>
    <source>
        <strain evidence="12">1</strain>
    </source>
</reference>
<dbReference type="FunFam" id="3.40.50.300:FF:000836">
    <property type="entry name" value="ABC transporter B family member 25"/>
    <property type="match status" value="1"/>
</dbReference>
<proteinExistence type="predicted"/>
<dbReference type="Pfam" id="PF00005">
    <property type="entry name" value="ABC_tran"/>
    <property type="match status" value="1"/>
</dbReference>
<dbReference type="InterPro" id="IPR003593">
    <property type="entry name" value="AAA+_ATPase"/>
</dbReference>
<dbReference type="InterPro" id="IPR017871">
    <property type="entry name" value="ABC_transporter-like_CS"/>
</dbReference>
<dbReference type="PROSITE" id="PS00211">
    <property type="entry name" value="ABC_TRANSPORTER_1"/>
    <property type="match status" value="1"/>
</dbReference>